<dbReference type="RefSeq" id="WP_073398786.1">
    <property type="nucleotide sequence ID" value="NZ_FQTV01000001.1"/>
</dbReference>
<feature type="transmembrane region" description="Helical" evidence="1">
    <location>
        <begin position="102"/>
        <end position="122"/>
    </location>
</feature>
<accession>A0A1M4THH2</accession>
<keyword evidence="3" id="KW-1185">Reference proteome</keyword>
<evidence type="ECO:0008006" key="4">
    <source>
        <dbReference type="Google" id="ProtNLM"/>
    </source>
</evidence>
<feature type="transmembrane region" description="Helical" evidence="1">
    <location>
        <begin position="37"/>
        <end position="57"/>
    </location>
</feature>
<sequence length="139" mass="16566">MKVLRKRFLVVLTVVIGIATIIGAVVTYFVFPRELFLWYFGIPLFYYLVGLGFGEVLRRINRESNERLLNIYLMVKIAKIIITIFFMALSMMLVDNRYDKEFVVTIGIFYMVYLILESKFYFDFEKSLKRKKTNEKLKV</sequence>
<dbReference type="EMBL" id="FQTV01000001">
    <property type="protein sequence ID" value="SHE43727.1"/>
    <property type="molecule type" value="Genomic_DNA"/>
</dbReference>
<dbReference type="STRING" id="1297750.SAMN05444405_101365"/>
<feature type="transmembrane region" description="Helical" evidence="1">
    <location>
        <begin position="69"/>
        <end position="90"/>
    </location>
</feature>
<dbReference type="OrthoDB" id="1097183at2"/>
<evidence type="ECO:0000313" key="3">
    <source>
        <dbReference type="Proteomes" id="UP000184509"/>
    </source>
</evidence>
<evidence type="ECO:0000256" key="1">
    <source>
        <dbReference type="SAM" id="Phobius"/>
    </source>
</evidence>
<keyword evidence="1" id="KW-0472">Membrane</keyword>
<keyword evidence="1" id="KW-0812">Transmembrane</keyword>
<organism evidence="2 3">
    <name type="scientific">Bacteroides luti</name>
    <dbReference type="NCBI Taxonomy" id="1297750"/>
    <lineage>
        <taxon>Bacteria</taxon>
        <taxon>Pseudomonadati</taxon>
        <taxon>Bacteroidota</taxon>
        <taxon>Bacteroidia</taxon>
        <taxon>Bacteroidales</taxon>
        <taxon>Bacteroidaceae</taxon>
        <taxon>Bacteroides</taxon>
    </lineage>
</organism>
<feature type="transmembrane region" description="Helical" evidence="1">
    <location>
        <begin position="7"/>
        <end position="31"/>
    </location>
</feature>
<dbReference type="AlphaFoldDB" id="A0A1M4THH2"/>
<reference evidence="2 3" key="1">
    <citation type="submission" date="2016-11" db="EMBL/GenBank/DDBJ databases">
        <authorList>
            <person name="Jaros S."/>
            <person name="Januszkiewicz K."/>
            <person name="Wedrychowicz H."/>
        </authorList>
    </citation>
    <scope>NUCLEOTIDE SEQUENCE [LARGE SCALE GENOMIC DNA]</scope>
    <source>
        <strain evidence="2 3">DSM 26991</strain>
    </source>
</reference>
<proteinExistence type="predicted"/>
<name>A0A1M4THH2_9BACE</name>
<protein>
    <recommendedName>
        <fullName evidence="4">ATP synthase I chain</fullName>
    </recommendedName>
</protein>
<evidence type="ECO:0000313" key="2">
    <source>
        <dbReference type="EMBL" id="SHE43727.1"/>
    </source>
</evidence>
<dbReference type="Proteomes" id="UP000184509">
    <property type="component" value="Unassembled WGS sequence"/>
</dbReference>
<keyword evidence="1" id="KW-1133">Transmembrane helix</keyword>
<gene>
    <name evidence="2" type="ORF">SAMN05444405_101365</name>
</gene>